<evidence type="ECO:0000256" key="2">
    <source>
        <dbReference type="ARBA" id="ARBA00023125"/>
    </source>
</evidence>
<dbReference type="SUPFAM" id="SSF46689">
    <property type="entry name" value="Homeodomain-like"/>
    <property type="match status" value="1"/>
</dbReference>
<keyword evidence="3" id="KW-0804">Transcription</keyword>
<evidence type="ECO:0000313" key="5">
    <source>
        <dbReference type="EMBL" id="MBC2606104.1"/>
    </source>
</evidence>
<evidence type="ECO:0000256" key="1">
    <source>
        <dbReference type="ARBA" id="ARBA00023015"/>
    </source>
</evidence>
<dbReference type="InterPro" id="IPR018060">
    <property type="entry name" value="HTH_AraC"/>
</dbReference>
<sequence>MDQANFWIKVSSPRRRVLLALYWWEDRVFEGVAKFAAEQSWILDCKMRWTHAIPSLSEWRGDGIIANPGFSSPIKPLIELIESSQTPTVGLQTFGDYPFSSKVLQDHNLIGSLGAKHLASLNFKQVAFVSFADNPVEQARCNAFCRQAEESGMKCTQLTFEEFAKDPKALPRPIGLMAMNDLNAISLMTSCLDAGLRVPEEVAIVGADDTRIMCDAAEVPLTSVNCNFEEIGYRAAESLHLLMNGERTPEREKTIEPVGITIRKSTDTVAVPDPEAAIALRMIRDHFREPIGVSDIADQIDVPIRRLQSSFQKHLGFTMNQELTRVRVENAKKLLTDKKLKLEAVALDSGFSSRFHLIRAFQRSTGTTPAAYRRSIAKEPDKTS</sequence>
<evidence type="ECO:0000256" key="3">
    <source>
        <dbReference type="ARBA" id="ARBA00023163"/>
    </source>
</evidence>
<feature type="domain" description="HTH araC/xylS-type" evidence="4">
    <location>
        <begin position="277"/>
        <end position="375"/>
    </location>
</feature>
<name>A0A7X1B5N6_9BACT</name>
<keyword evidence="6" id="KW-1185">Reference proteome</keyword>
<keyword evidence="2" id="KW-0238">DNA-binding</keyword>
<dbReference type="InterPro" id="IPR028082">
    <property type="entry name" value="Peripla_BP_I"/>
</dbReference>
<dbReference type="PANTHER" id="PTHR30146:SF24">
    <property type="entry name" value="XYLOSE OPERON REGULATORY PROTEIN"/>
    <property type="match status" value="1"/>
</dbReference>
<dbReference type="PROSITE" id="PS01124">
    <property type="entry name" value="HTH_ARAC_FAMILY_2"/>
    <property type="match status" value="1"/>
</dbReference>
<dbReference type="AlphaFoldDB" id="A0A7X1B5N6"/>
<dbReference type="InterPro" id="IPR046335">
    <property type="entry name" value="LacI/GalR-like_sensor"/>
</dbReference>
<dbReference type="Proteomes" id="UP000526501">
    <property type="component" value="Unassembled WGS sequence"/>
</dbReference>
<organism evidence="5 6">
    <name type="scientific">Pelagicoccus albus</name>
    <dbReference type="NCBI Taxonomy" id="415222"/>
    <lineage>
        <taxon>Bacteria</taxon>
        <taxon>Pseudomonadati</taxon>
        <taxon>Verrucomicrobiota</taxon>
        <taxon>Opitutia</taxon>
        <taxon>Puniceicoccales</taxon>
        <taxon>Pelagicoccaceae</taxon>
        <taxon>Pelagicoccus</taxon>
    </lineage>
</organism>
<comment type="caution">
    <text evidence="5">The sequence shown here is derived from an EMBL/GenBank/DDBJ whole genome shotgun (WGS) entry which is preliminary data.</text>
</comment>
<reference evidence="5 6" key="1">
    <citation type="submission" date="2020-07" db="EMBL/GenBank/DDBJ databases">
        <authorList>
            <person name="Feng X."/>
        </authorList>
    </citation>
    <scope>NUCLEOTIDE SEQUENCE [LARGE SCALE GENOMIC DNA]</scope>
    <source>
        <strain evidence="5 6">JCM23202</strain>
    </source>
</reference>
<dbReference type="Gene3D" id="1.10.10.60">
    <property type="entry name" value="Homeodomain-like"/>
    <property type="match status" value="1"/>
</dbReference>
<dbReference type="InterPro" id="IPR009057">
    <property type="entry name" value="Homeodomain-like_sf"/>
</dbReference>
<gene>
    <name evidence="5" type="ORF">H5P27_08605</name>
</gene>
<dbReference type="SMART" id="SM00342">
    <property type="entry name" value="HTH_ARAC"/>
    <property type="match status" value="1"/>
</dbReference>
<accession>A0A7X1B5N6</accession>
<dbReference type="PANTHER" id="PTHR30146">
    <property type="entry name" value="LACI-RELATED TRANSCRIPTIONAL REPRESSOR"/>
    <property type="match status" value="1"/>
</dbReference>
<dbReference type="InterPro" id="IPR018062">
    <property type="entry name" value="HTH_AraC-typ_CS"/>
</dbReference>
<dbReference type="GO" id="GO:0003700">
    <property type="term" value="F:DNA-binding transcription factor activity"/>
    <property type="evidence" value="ECO:0007669"/>
    <property type="project" value="InterPro"/>
</dbReference>
<dbReference type="EMBL" id="JACHVC010000007">
    <property type="protein sequence ID" value="MBC2606104.1"/>
    <property type="molecule type" value="Genomic_DNA"/>
</dbReference>
<protein>
    <submittedName>
        <fullName evidence="5">Substrate-binding domain-containing protein</fullName>
    </submittedName>
</protein>
<dbReference type="GO" id="GO:0000976">
    <property type="term" value="F:transcription cis-regulatory region binding"/>
    <property type="evidence" value="ECO:0007669"/>
    <property type="project" value="TreeGrafter"/>
</dbReference>
<dbReference type="Pfam" id="PF12833">
    <property type="entry name" value="HTH_18"/>
    <property type="match status" value="1"/>
</dbReference>
<keyword evidence="1" id="KW-0805">Transcription regulation</keyword>
<dbReference type="PROSITE" id="PS00041">
    <property type="entry name" value="HTH_ARAC_FAMILY_1"/>
    <property type="match status" value="1"/>
</dbReference>
<evidence type="ECO:0000259" key="4">
    <source>
        <dbReference type="PROSITE" id="PS01124"/>
    </source>
</evidence>
<dbReference type="SUPFAM" id="SSF53822">
    <property type="entry name" value="Periplasmic binding protein-like I"/>
    <property type="match status" value="1"/>
</dbReference>
<dbReference type="Pfam" id="PF13377">
    <property type="entry name" value="Peripla_BP_3"/>
    <property type="match status" value="1"/>
</dbReference>
<proteinExistence type="predicted"/>
<evidence type="ECO:0000313" key="6">
    <source>
        <dbReference type="Proteomes" id="UP000526501"/>
    </source>
</evidence>
<dbReference type="Gene3D" id="3.40.50.2300">
    <property type="match status" value="2"/>
</dbReference>
<dbReference type="RefSeq" id="WP_185659985.1">
    <property type="nucleotide sequence ID" value="NZ_CAWPOO010000007.1"/>
</dbReference>